<sequence>MLLLAGFLAVGSQPVFAQSCSGLTISGAAGGSGAPAGPYRITVGQAVNITANFSFWGSLRYAKVNNLGDICGAYAGCATLTTGILNFGSGFNFATSQAGYYVFEINAYESDKCEWLCTASSIFYQNNNNCLCDQSVACFTSIGNCFSTGCRKYLRVLPLSCPTINSATCSGDNVNLQWSAVTGAAKYQVMRDGVNIWQGSWTSFLDTTATCGVNHSYDVYPVDALGGVNSNCDQNAIANCTCSCSPLAAPSNINVNPSSQYQNPVLFTWNYAFNDATDDTIFNILPSLVPSVPPPPPFTCLDQVTHDGSAERLQEIILSSEGGTNFNINLMGQNTEGVACDSCTVDNGVDCCLAPAAGVDFSWCVACRAPKIQSVVSTSCAGLPNGSLITWTDNSGVENGFAWYRGGVWWKNQGPVVAGTYTTTDCTSGFPFGTIYGVRCFTNACPVPIDGAGAACSLNLDPSTLNLASGENGKINALLTIQNGDLSDVQSSPCSSSNVGIASVSPLNPTYSPNPATLTVTGNGSTGQSAVITCTVQLNSGGACSGSTTVNIQAPAWYQTREGDVHAEGNLSSRIRATATAPYFSLEAAGGFPGVVSYGGSYANFGSGWVAREASERWLAQSSFGSPALMTSYFDYFYQLLDRPTASGLAGPGITSANLPGGSGGVIYFNHDVLTSGAWNIGDKKIVVLVDGNFLIQDAINVGANGSLIVVSSKDMGVNQSINPSIRGIFITDEAFVSGAYYSVGGTFTRAPGSNLRLIINGTVVSRGNIELNRDLLGTNATTPAESFLYDAGLFINSYTGLWQERFTWEEIAP</sequence>
<evidence type="ECO:0008006" key="4">
    <source>
        <dbReference type="Google" id="ProtNLM"/>
    </source>
</evidence>
<evidence type="ECO:0000256" key="1">
    <source>
        <dbReference type="SAM" id="SignalP"/>
    </source>
</evidence>
<evidence type="ECO:0000313" key="3">
    <source>
        <dbReference type="Proteomes" id="UP000231214"/>
    </source>
</evidence>
<proteinExistence type="predicted"/>
<dbReference type="Proteomes" id="UP000231214">
    <property type="component" value="Unassembled WGS sequence"/>
</dbReference>
<accession>A0A2M6XAS5</accession>
<comment type="caution">
    <text evidence="2">The sequence shown here is derived from an EMBL/GenBank/DDBJ whole genome shotgun (WGS) entry which is preliminary data.</text>
</comment>
<evidence type="ECO:0000313" key="2">
    <source>
        <dbReference type="EMBL" id="PIU02111.1"/>
    </source>
</evidence>
<reference evidence="3" key="1">
    <citation type="submission" date="2017-09" db="EMBL/GenBank/DDBJ databases">
        <title>Depth-based differentiation of microbial function through sediment-hosted aquifers and enrichment of novel symbionts in the deep terrestrial subsurface.</title>
        <authorList>
            <person name="Probst A.J."/>
            <person name="Ladd B."/>
            <person name="Jarett J.K."/>
            <person name="Geller-Mcgrath D.E."/>
            <person name="Sieber C.M.K."/>
            <person name="Emerson J.B."/>
            <person name="Anantharaman K."/>
            <person name="Thomas B.C."/>
            <person name="Malmstrom R."/>
            <person name="Stieglmeier M."/>
            <person name="Klingl A."/>
            <person name="Woyke T."/>
            <person name="Ryan C.M."/>
            <person name="Banfield J.F."/>
        </authorList>
    </citation>
    <scope>NUCLEOTIDE SEQUENCE [LARGE SCALE GENOMIC DNA]</scope>
</reference>
<name>A0A2M6XAS5_9BACT</name>
<organism evidence="2 3">
    <name type="scientific">Candidatus Shapirobacteria bacterium CG09_land_8_20_14_0_10_49_15</name>
    <dbReference type="NCBI Taxonomy" id="1974482"/>
    <lineage>
        <taxon>Bacteria</taxon>
        <taxon>Candidatus Shapironibacteriota</taxon>
    </lineage>
</organism>
<dbReference type="EMBL" id="PEZK01000028">
    <property type="protein sequence ID" value="PIU02111.1"/>
    <property type="molecule type" value="Genomic_DNA"/>
</dbReference>
<keyword evidence="1" id="KW-0732">Signal</keyword>
<protein>
    <recommendedName>
        <fullName evidence="4">Ig-like domain-containing protein</fullName>
    </recommendedName>
</protein>
<feature type="chain" id="PRO_5014676140" description="Ig-like domain-containing protein" evidence="1">
    <location>
        <begin position="18"/>
        <end position="814"/>
    </location>
</feature>
<dbReference type="AlphaFoldDB" id="A0A2M6XAS5"/>
<dbReference type="InterPro" id="IPR013783">
    <property type="entry name" value="Ig-like_fold"/>
</dbReference>
<dbReference type="Gene3D" id="2.60.40.10">
    <property type="entry name" value="Immunoglobulins"/>
    <property type="match status" value="1"/>
</dbReference>
<feature type="signal peptide" evidence="1">
    <location>
        <begin position="1"/>
        <end position="17"/>
    </location>
</feature>
<gene>
    <name evidence="2" type="ORF">COT66_02020</name>
</gene>